<protein>
    <submittedName>
        <fullName evidence="1">Uncharacterized protein</fullName>
    </submittedName>
</protein>
<evidence type="ECO:0000313" key="2">
    <source>
        <dbReference type="Proteomes" id="UP000442109"/>
    </source>
</evidence>
<gene>
    <name evidence="1" type="ORF">GB996_06035</name>
</gene>
<comment type="caution">
    <text evidence="1">The sequence shown here is derived from an EMBL/GenBank/DDBJ whole genome shotgun (WGS) entry which is preliminary data.</text>
</comment>
<evidence type="ECO:0000313" key="1">
    <source>
        <dbReference type="EMBL" id="MUG32350.1"/>
    </source>
</evidence>
<dbReference type="RefSeq" id="WP_155587123.1">
    <property type="nucleotide sequence ID" value="NZ_WFKQ01000004.1"/>
</dbReference>
<dbReference type="EMBL" id="WFKQ01000004">
    <property type="protein sequence ID" value="MUG32350.1"/>
    <property type="molecule type" value="Genomic_DNA"/>
</dbReference>
<dbReference type="OrthoDB" id="6653926at2"/>
<reference evidence="1 2" key="1">
    <citation type="journal article" date="2019" name="PLoS ONE">
        <title>Pup mortality in New Zealand sea lions (Phocarctos hookeri) at Enderby Island, Auckland Islands, 2013-18.</title>
        <authorList>
            <person name="Michael S.A."/>
            <person name="Hayman D.T.S."/>
            <person name="Gray R."/>
            <person name="Zhang J."/>
            <person name="Rogers L."/>
            <person name="Roe W.D."/>
        </authorList>
    </citation>
    <scope>NUCLEOTIDE SEQUENCE [LARGE SCALE GENOMIC DNA]</scope>
    <source>
        <strain evidence="1 2">SM868</strain>
    </source>
</reference>
<proteinExistence type="predicted"/>
<dbReference type="AlphaFoldDB" id="A0A844M100"/>
<name>A0A844M100_9GAMM</name>
<sequence>MTCNTHINTASKPAAQRSEQANAALARKLPRLEKLPLSLTLLAGSLLLAGCQTTALQSHNAASPIEAKAALKQALHKQRTSAYSYHSQIKISPAMSPDTVNAEDLGVTDSLDTYCEDTHDQAYMGLLEQADGAQKPVQSAQFDAQRQAIKQAYIACSKAYQAWQYNQPDEYDTENQIDYEQSEQTADERVALDEHAIKPVSEYYQNLFDNYQHKPTKLDVKKAKLLQAYLLKPSSIHAQGSYQPAAGKFTILMSAQYFAHNNKISINQPIYVDAKTGSIYLWADNFAMLTSEYLDTKLGTTWHNKWLKLTLNDGTLPQGFTQSLIKAHFQALDRLYESAPVNEFEPVAPHQLNRLSGALTEQQLSLMLASPQVIRRTQTVQDYYQSYHDYIRTLYSILSAKYPQLVAETDAVNVSNTANTDSKDNSTAESVRLNEATGNTFSSKSLVQKMLTSMRTMIDTESDQLIYGVYSGEGQLSDDQTLNQSVEQLYGLANNGQIQWQYLHNITSQPDIDSLSVDVFQRYLPLSKTPLDFVNLPANMQKPNANNSVDLRQYSDALTERYRSGEGTVIGRLLLSQILQPDLVGPPLQSE</sequence>
<organism evidence="1 2">
    <name type="scientific">Psychrobacter sanguinis</name>
    <dbReference type="NCBI Taxonomy" id="861445"/>
    <lineage>
        <taxon>Bacteria</taxon>
        <taxon>Pseudomonadati</taxon>
        <taxon>Pseudomonadota</taxon>
        <taxon>Gammaproteobacteria</taxon>
        <taxon>Moraxellales</taxon>
        <taxon>Moraxellaceae</taxon>
        <taxon>Psychrobacter</taxon>
    </lineage>
</organism>
<keyword evidence="2" id="KW-1185">Reference proteome</keyword>
<dbReference type="Proteomes" id="UP000442109">
    <property type="component" value="Unassembled WGS sequence"/>
</dbReference>
<accession>A0A844M100</accession>